<keyword evidence="4" id="KW-1185">Reference proteome</keyword>
<dbReference type="Proteomes" id="UP000005237">
    <property type="component" value="Unassembled WGS sequence"/>
</dbReference>
<feature type="compositionally biased region" description="Polar residues" evidence="1">
    <location>
        <begin position="183"/>
        <end position="200"/>
    </location>
</feature>
<evidence type="ECO:0000256" key="2">
    <source>
        <dbReference type="SAM" id="Phobius"/>
    </source>
</evidence>
<feature type="region of interest" description="Disordered" evidence="1">
    <location>
        <begin position="140"/>
        <end position="211"/>
    </location>
</feature>
<evidence type="ECO:0000313" key="3">
    <source>
        <dbReference type="EnsemblMetazoa" id="CJA08515.1"/>
    </source>
</evidence>
<reference evidence="4" key="1">
    <citation type="submission" date="2010-08" db="EMBL/GenBank/DDBJ databases">
        <authorList>
            <consortium name="Caenorhabditis japonica Sequencing Consortium"/>
            <person name="Wilson R.K."/>
        </authorList>
    </citation>
    <scope>NUCLEOTIDE SEQUENCE [LARGE SCALE GENOMIC DNA]</scope>
    <source>
        <strain evidence="4">DF5081</strain>
    </source>
</reference>
<evidence type="ECO:0000313" key="4">
    <source>
        <dbReference type="Proteomes" id="UP000005237"/>
    </source>
</evidence>
<protein>
    <submittedName>
        <fullName evidence="3">Uncharacterized protein</fullName>
    </submittedName>
</protein>
<name>A0A8R1DPT1_CAEJA</name>
<sequence length="211" mass="22397">MKTQVKSALTVLSASLQISLCSRGRAQINISATTSAPATTAATTAAPNASTTTIAPVVLKTNEAHLTIAYVHLQYEENSKQSKSNNNSGAVAVAIIEGIALIGILAYLGYKTMVGDKRKQQQTANLYGYDNNSRITVPDTIRMSDIPPPRDPTYAVPPTRTSQPLPPRPVPPQTMTTQELVVPSSSGAGNSTANQRQNGQFADPFASLDSW</sequence>
<proteinExistence type="predicted"/>
<keyword evidence="2" id="KW-0812">Transmembrane</keyword>
<reference evidence="3" key="2">
    <citation type="submission" date="2022-06" db="UniProtKB">
        <authorList>
            <consortium name="EnsemblMetazoa"/>
        </authorList>
    </citation>
    <scope>IDENTIFICATION</scope>
    <source>
        <strain evidence="3">DF5081</strain>
    </source>
</reference>
<keyword evidence="2" id="KW-1133">Transmembrane helix</keyword>
<dbReference type="AlphaFoldDB" id="A0A8R1DPT1"/>
<feature type="transmembrane region" description="Helical" evidence="2">
    <location>
        <begin position="89"/>
        <end position="110"/>
    </location>
</feature>
<evidence type="ECO:0000256" key="1">
    <source>
        <dbReference type="SAM" id="MobiDB-lite"/>
    </source>
</evidence>
<organism evidence="3 4">
    <name type="scientific">Caenorhabditis japonica</name>
    <dbReference type="NCBI Taxonomy" id="281687"/>
    <lineage>
        <taxon>Eukaryota</taxon>
        <taxon>Metazoa</taxon>
        <taxon>Ecdysozoa</taxon>
        <taxon>Nematoda</taxon>
        <taxon>Chromadorea</taxon>
        <taxon>Rhabditida</taxon>
        <taxon>Rhabditina</taxon>
        <taxon>Rhabditomorpha</taxon>
        <taxon>Rhabditoidea</taxon>
        <taxon>Rhabditidae</taxon>
        <taxon>Peloderinae</taxon>
        <taxon>Caenorhabditis</taxon>
    </lineage>
</organism>
<keyword evidence="2" id="KW-0472">Membrane</keyword>
<accession>A0A8R1DPT1</accession>
<dbReference type="EnsemblMetazoa" id="CJA08515.1">
    <property type="protein sequence ID" value="CJA08515.1"/>
    <property type="gene ID" value="WBGene00127718"/>
</dbReference>